<reference evidence="1" key="2">
    <citation type="submission" date="2022-11" db="EMBL/GenBank/DDBJ databases">
        <title>Draft genome sequence of Sellimonas catena strain 18CBH55.</title>
        <authorList>
            <person name="Hisatomi A."/>
            <person name="Ohkuma M."/>
            <person name="Sakamoto M."/>
        </authorList>
    </citation>
    <scope>NUCLEOTIDE SEQUENCE</scope>
    <source>
        <strain evidence="1">18CBH55</strain>
    </source>
</reference>
<sequence length="137" mass="15685">MKQKKSIRCPYCGGTAILRDASFVYGEKSYGGKVYVCSNYPKCDAYVGVHPGTRIPKGTLADQELRKKRMLAHQIFDQIWLRGILSRPDAYHWMADKFCLSDEQAHIGMFGNYMCDQVIRESKKLLAHQRPRLQAAL</sequence>
<dbReference type="Proteomes" id="UP001145094">
    <property type="component" value="Unassembled WGS sequence"/>
</dbReference>
<reference evidence="1" key="1">
    <citation type="submission" date="2022-11" db="EMBL/GenBank/DDBJ databases">
        <title>Draft genome sequence of Sellimonas catena strain 18CBH55.</title>
        <authorList>
            <person name="Atsushi H."/>
            <person name="Moriya O."/>
            <person name="Mitsuo S."/>
        </authorList>
    </citation>
    <scope>NUCLEOTIDE SEQUENCE</scope>
    <source>
        <strain evidence="1">18CBH55</strain>
    </source>
</reference>
<dbReference type="InterPro" id="IPR021686">
    <property type="entry name" value="DUF3268"/>
</dbReference>
<accession>A0A9W6CAI6</accession>
<protein>
    <recommendedName>
        <fullName evidence="3">DNA topoisomerase type IA zn finger domain-containing protein</fullName>
    </recommendedName>
</protein>
<evidence type="ECO:0000313" key="2">
    <source>
        <dbReference type="Proteomes" id="UP001145094"/>
    </source>
</evidence>
<evidence type="ECO:0000313" key="1">
    <source>
        <dbReference type="EMBL" id="GLG90468.1"/>
    </source>
</evidence>
<proteinExistence type="predicted"/>
<dbReference type="Pfam" id="PF11672">
    <property type="entry name" value="DUF3268"/>
    <property type="match status" value="1"/>
</dbReference>
<dbReference type="RefSeq" id="WP_281845314.1">
    <property type="nucleotide sequence ID" value="NZ_BSCH01000011.1"/>
</dbReference>
<gene>
    <name evidence="1" type="ORF">Selli2_18950</name>
</gene>
<comment type="caution">
    <text evidence="1">The sequence shown here is derived from an EMBL/GenBank/DDBJ whole genome shotgun (WGS) entry which is preliminary data.</text>
</comment>
<name>A0A9W6CAI6_9FIRM</name>
<organism evidence="1 2">
    <name type="scientific">Sellimonas catena</name>
    <dbReference type="NCBI Taxonomy" id="2994035"/>
    <lineage>
        <taxon>Bacteria</taxon>
        <taxon>Bacillati</taxon>
        <taxon>Bacillota</taxon>
        <taxon>Clostridia</taxon>
        <taxon>Lachnospirales</taxon>
        <taxon>Lachnospiraceae</taxon>
        <taxon>Sellimonas</taxon>
    </lineage>
</organism>
<dbReference type="AlphaFoldDB" id="A0A9W6CAI6"/>
<reference evidence="1" key="3">
    <citation type="journal article" date="2023" name="Int. J. Syst. Evol. Microbiol.">
        <title>Sellimonas catena sp. nov., isolated from human faeces.</title>
        <authorList>
            <person name="Hisatomi A."/>
            <person name="Ohkuma M."/>
            <person name="Sakamoto M."/>
        </authorList>
    </citation>
    <scope>NUCLEOTIDE SEQUENCE</scope>
    <source>
        <strain evidence="1">18CBH55</strain>
    </source>
</reference>
<dbReference type="EMBL" id="BSCH01000011">
    <property type="protein sequence ID" value="GLG90468.1"/>
    <property type="molecule type" value="Genomic_DNA"/>
</dbReference>
<evidence type="ECO:0008006" key="3">
    <source>
        <dbReference type="Google" id="ProtNLM"/>
    </source>
</evidence>